<dbReference type="InterPro" id="IPR003744">
    <property type="entry name" value="YhhQ"/>
</dbReference>
<protein>
    <submittedName>
        <fullName evidence="3">VUT family protein</fullName>
    </submittedName>
</protein>
<keyword evidence="2" id="KW-1133">Transmembrane helix</keyword>
<evidence type="ECO:0000256" key="2">
    <source>
        <dbReference type="SAM" id="Phobius"/>
    </source>
</evidence>
<feature type="transmembrane region" description="Helical" evidence="2">
    <location>
        <begin position="65"/>
        <end position="82"/>
    </location>
</feature>
<proteinExistence type="predicted"/>
<feature type="region of interest" description="Disordered" evidence="1">
    <location>
        <begin position="178"/>
        <end position="197"/>
    </location>
</feature>
<dbReference type="Pfam" id="PF02592">
    <property type="entry name" value="Vut_1"/>
    <property type="match status" value="1"/>
</dbReference>
<feature type="transmembrane region" description="Helical" evidence="2">
    <location>
        <begin position="149"/>
        <end position="169"/>
    </location>
</feature>
<dbReference type="PANTHER" id="PTHR34300:SF1">
    <property type="entry name" value="QUEUOSINE PRECURSOR TRANSPORTER"/>
    <property type="match status" value="1"/>
</dbReference>
<dbReference type="EMBL" id="WUYZ01000001">
    <property type="protein sequence ID" value="NKS24589.1"/>
    <property type="molecule type" value="Genomic_DNA"/>
</dbReference>
<dbReference type="AlphaFoldDB" id="A0AAE4ZDR5"/>
<dbReference type="PANTHER" id="PTHR34300">
    <property type="entry name" value="QUEUOSINE PRECURSOR TRANSPORTER-RELATED"/>
    <property type="match status" value="1"/>
</dbReference>
<reference evidence="3" key="1">
    <citation type="journal article" date="2020" name="Environ. Microbiol.">
        <title>The novel and transferable erm(51) gene confers Macrolides, Lincosamides, and Streptogramins B (MLSB) resistance to clonal Rhodococcus equi in the environment.</title>
        <authorList>
            <person name="Huber L."/>
            <person name="Giguere S."/>
            <person name="Slovis N.M."/>
            <person name="Alvarez-Narvaez S."/>
            <person name="Hart K.A."/>
            <person name="Greiter M."/>
            <person name="Morris E.R.A."/>
            <person name="Cohen N.D."/>
        </authorList>
    </citation>
    <scope>NUCLEOTIDE SEQUENCE</scope>
    <source>
        <strain evidence="3">Lh_141_1</strain>
    </source>
</reference>
<accession>A0AAE4ZDR5</accession>
<name>A0AAE4ZDR5_RHOHA</name>
<keyword evidence="2" id="KW-0472">Membrane</keyword>
<organism evidence="3 4">
    <name type="scientific">Rhodococcus hoagii</name>
    <name type="common">Corynebacterium equii</name>
    <dbReference type="NCBI Taxonomy" id="43767"/>
    <lineage>
        <taxon>Bacteria</taxon>
        <taxon>Bacillati</taxon>
        <taxon>Actinomycetota</taxon>
        <taxon>Actinomycetes</taxon>
        <taxon>Mycobacteriales</taxon>
        <taxon>Nocardiaceae</taxon>
        <taxon>Prescottella</taxon>
    </lineage>
</organism>
<feature type="transmembrane region" description="Helical" evidence="2">
    <location>
        <begin position="120"/>
        <end position="143"/>
    </location>
</feature>
<comment type="caution">
    <text evidence="3">The sequence shown here is derived from an EMBL/GenBank/DDBJ whole genome shotgun (WGS) entry which is preliminary data.</text>
</comment>
<evidence type="ECO:0000313" key="4">
    <source>
        <dbReference type="Proteomes" id="UP000605618"/>
    </source>
</evidence>
<sequence>MKNQSTLIGSGAAIALLGSVIAANWATTRFGFVPVGFGQQATAGTFFAGFALAARDATQDALGKAGMLATVAVGVLISYIIADPFIALASAAAFAVAELLNFAVYTPLRERSRLGDRRWATAVVSSSIAGAIADTVVFLWIAFGWAAVAPAMVGQLIGKMWATLLYLVAGKAVSTRLTPAQTEPEEAPESRTGADPA</sequence>
<evidence type="ECO:0000256" key="1">
    <source>
        <dbReference type="SAM" id="MobiDB-lite"/>
    </source>
</evidence>
<evidence type="ECO:0000313" key="3">
    <source>
        <dbReference type="EMBL" id="NKS24589.1"/>
    </source>
</evidence>
<feature type="transmembrane region" description="Helical" evidence="2">
    <location>
        <begin position="32"/>
        <end position="53"/>
    </location>
</feature>
<dbReference type="Proteomes" id="UP000605618">
    <property type="component" value="Unassembled WGS sequence"/>
</dbReference>
<gene>
    <name evidence="3" type="ORF">GS505_01685</name>
</gene>
<keyword evidence="2" id="KW-0812">Transmembrane</keyword>
<feature type="transmembrane region" description="Helical" evidence="2">
    <location>
        <begin position="88"/>
        <end position="108"/>
    </location>
</feature>